<dbReference type="Pfam" id="PF22829">
    <property type="entry name" value="HphA_C"/>
    <property type="match status" value="1"/>
</dbReference>
<feature type="domain" description="HphA N-terminal heme-binding" evidence="1">
    <location>
        <begin position="22"/>
        <end position="125"/>
    </location>
</feature>
<dbReference type="InterPro" id="IPR054536">
    <property type="entry name" value="HphA_C"/>
</dbReference>
<dbReference type="NCBIfam" id="NF041636">
    <property type="entry name" value="slam_lipo"/>
    <property type="match status" value="1"/>
</dbReference>
<accession>A0A4Q8LLB0</accession>
<gene>
    <name evidence="3" type="ORF">EA661_06995</name>
</gene>
<accession>A0A4Q9TG85</accession>
<comment type="caution">
    <text evidence="3">The sequence shown here is derived from an EMBL/GenBank/DDBJ whole genome shotgun (WGS) entry which is preliminary data.</text>
</comment>
<dbReference type="RefSeq" id="WP_130517101.1">
    <property type="nucleotide sequence ID" value="NZ_SHMA01000003.1"/>
</dbReference>
<evidence type="ECO:0000259" key="2">
    <source>
        <dbReference type="Pfam" id="PF22829"/>
    </source>
</evidence>
<dbReference type="InterPro" id="IPR054843">
    <property type="entry name" value="Slam_hemophilin_C"/>
</dbReference>
<evidence type="ECO:0000259" key="1">
    <source>
        <dbReference type="Pfam" id="PF22828"/>
    </source>
</evidence>
<evidence type="ECO:0000313" key="3">
    <source>
        <dbReference type="EMBL" id="TAA31314.1"/>
    </source>
</evidence>
<dbReference type="Proteomes" id="UP000291286">
    <property type="component" value="Unassembled WGS sequence"/>
</dbReference>
<dbReference type="EMBL" id="SHMB01000002">
    <property type="protein sequence ID" value="TAA31314.1"/>
    <property type="molecule type" value="Genomic_DNA"/>
</dbReference>
<evidence type="ECO:0000313" key="4">
    <source>
        <dbReference type="Proteomes" id="UP000291286"/>
    </source>
</evidence>
<dbReference type="SUPFAM" id="SSF56925">
    <property type="entry name" value="OMPA-like"/>
    <property type="match status" value="1"/>
</dbReference>
<dbReference type="InterPro" id="IPR054535">
    <property type="entry name" value="HphA_N"/>
</dbReference>
<organism evidence="3 4">
    <name type="scientific">Pseudoxanthomonas winnipegensis</name>
    <dbReference type="NCBI Taxonomy" id="2480810"/>
    <lineage>
        <taxon>Bacteria</taxon>
        <taxon>Pseudomonadati</taxon>
        <taxon>Pseudomonadota</taxon>
        <taxon>Gammaproteobacteria</taxon>
        <taxon>Lysobacterales</taxon>
        <taxon>Lysobacteraceae</taxon>
        <taxon>Pseudoxanthomonas</taxon>
    </lineage>
</organism>
<dbReference type="Pfam" id="PF22828">
    <property type="entry name" value="HphA_N"/>
    <property type="match status" value="1"/>
</dbReference>
<reference evidence="3 4" key="1">
    <citation type="submission" date="2019-02" db="EMBL/GenBank/DDBJ databases">
        <title>WGS of Pseudoxanthomonas species novum from clinical isolates.</title>
        <authorList>
            <person name="Bernier A.-M."/>
            <person name="Bernard K."/>
            <person name="Vachon A."/>
        </authorList>
    </citation>
    <scope>NUCLEOTIDE SEQUENCE [LARGE SCALE GENOMIC DNA]</scope>
    <source>
        <strain evidence="3 4">NML171202</strain>
    </source>
</reference>
<sequence>MNMKHTYAALLGLAIAGVLGSAQAATFAGKSSNEGYAKVGESTVNGGPHHAGLAGIAVNSTGLDKPVDFQGLSLYGGVGSVKVLNFPYSGAPSSHDNLGVFAFSQVGSQDVWFGEWYSRKDNAEGLDTHTVYFVGANPDTSVPTSGTASYSVVGLNDYSVGNQLTGTFTANFGTGRLTGSIQNSAGFAVNIGAATINSDASISGTTATARQSGSVVASGGAVSGQFYANQSALAGIADFAGVKYDTAFGGAKQ</sequence>
<dbReference type="InterPro" id="IPR011250">
    <property type="entry name" value="OMP/PagP_B-barrel"/>
</dbReference>
<proteinExistence type="predicted"/>
<feature type="domain" description="HphA C-terminal" evidence="2">
    <location>
        <begin position="140"/>
        <end position="252"/>
    </location>
</feature>
<name>A0A4Q8LLB0_9GAMM</name>
<dbReference type="AlphaFoldDB" id="A0A4Q8LLB0"/>
<dbReference type="Gene3D" id="2.40.160.90">
    <property type="match status" value="1"/>
</dbReference>
<protein>
    <submittedName>
        <fullName evidence="3">Uncharacterized protein</fullName>
    </submittedName>
</protein>